<dbReference type="GO" id="GO:0070497">
    <property type="term" value="F:6-carboxytetrahydropterin synthase activity"/>
    <property type="evidence" value="ECO:0007669"/>
    <property type="project" value="UniProtKB-EC"/>
</dbReference>
<gene>
    <name evidence="12" type="primary">queD</name>
    <name evidence="12" type="ORF">EXN61_07650</name>
</gene>
<keyword evidence="6 9" id="KW-0862">Zinc</keyword>
<evidence type="ECO:0000313" key="12">
    <source>
        <dbReference type="EMBL" id="TRB07002.1"/>
    </source>
</evidence>
<dbReference type="RefSeq" id="WP_142855869.1">
    <property type="nucleotide sequence ID" value="NZ_SGOE01000002.1"/>
</dbReference>
<evidence type="ECO:0000313" key="13">
    <source>
        <dbReference type="Proteomes" id="UP000317023"/>
    </source>
</evidence>
<feature type="binding site" evidence="11">
    <location>
        <position position="14"/>
    </location>
    <ligand>
        <name>Zn(2+)</name>
        <dbReference type="ChEBI" id="CHEBI:29105"/>
    </ligand>
</feature>
<dbReference type="InterPro" id="IPR007115">
    <property type="entry name" value="6-PTP_synth/QueD"/>
</dbReference>
<dbReference type="UniPathway" id="UPA00391"/>
<reference evidence="12 13" key="1">
    <citation type="journal article" date="2019" name="Appl. Microbiol. Biotechnol.">
        <title>Differential efficiency of wild type rhizogenic strains for rol gene transformation of plants.</title>
        <authorList>
            <person name="Desmet S."/>
            <person name="De Keyser E."/>
            <person name="Van Vaerenbergh J."/>
            <person name="Baeyen S."/>
            <person name="Van Huylenbroeck J."/>
            <person name="Geelen D."/>
            <person name="Dhooghe E."/>
        </authorList>
    </citation>
    <scope>NUCLEOTIDE SEQUENCE [LARGE SCALE GENOMIC DNA]</scope>
    <source>
        <strain evidence="12 13">MAFF210266</strain>
    </source>
</reference>
<feature type="binding site" evidence="11">
    <location>
        <position position="31"/>
    </location>
    <ligand>
        <name>Zn(2+)</name>
        <dbReference type="ChEBI" id="CHEBI:29105"/>
    </ligand>
</feature>
<evidence type="ECO:0000256" key="2">
    <source>
        <dbReference type="ARBA" id="ARBA00005061"/>
    </source>
</evidence>
<feature type="active site" description="Proton acceptor" evidence="10">
    <location>
        <position position="25"/>
    </location>
</feature>
<sequence>MFRITKEFHFSASHQLKSLPSDHQCNRLHGHNYIVEVELSGEALNEHGFVRDYHELSPLKRYIDDHFDHRHLNDVLGHDRVTAEYLAKHFYEWCKDRLPETSAVRVSETAKTWAEYRP</sequence>
<comment type="caution">
    <text evidence="12">The sequence shown here is derived from an EMBL/GenBank/DDBJ whole genome shotgun (WGS) entry which is preliminary data.</text>
</comment>
<keyword evidence="7 9" id="KW-0456">Lyase</keyword>
<keyword evidence="9" id="KW-0671">Queuosine biosynthesis</keyword>
<name>A0A546Y1W8_AGRTU</name>
<comment type="similarity">
    <text evidence="3 9">Belongs to the PTPS family. QueD subfamily.</text>
</comment>
<keyword evidence="5 9" id="KW-0479">Metal-binding</keyword>
<dbReference type="SUPFAM" id="SSF55620">
    <property type="entry name" value="Tetrahydrobiopterin biosynthesis enzymes-like"/>
    <property type="match status" value="1"/>
</dbReference>
<evidence type="ECO:0000256" key="4">
    <source>
        <dbReference type="ARBA" id="ARBA00018141"/>
    </source>
</evidence>
<dbReference type="PANTHER" id="PTHR12589:SF7">
    <property type="entry name" value="6-PYRUVOYL TETRAHYDROBIOPTERIN SYNTHASE"/>
    <property type="match status" value="1"/>
</dbReference>
<comment type="pathway">
    <text evidence="2 9">Purine metabolism; 7-cyano-7-deazaguanine biosynthesis.</text>
</comment>
<feature type="active site" description="Charge relay system" evidence="10">
    <location>
        <position position="108"/>
    </location>
</feature>
<dbReference type="Pfam" id="PF01242">
    <property type="entry name" value="PTPS"/>
    <property type="match status" value="1"/>
</dbReference>
<comment type="function">
    <text evidence="1">Catalyzes the conversion of 7,8-dihydroneopterin triphosphate (H2NTP) to 6-carboxy-5,6,7,8-tetrahydropterin (CPH4) and acetaldehyde.</text>
</comment>
<evidence type="ECO:0000256" key="11">
    <source>
        <dbReference type="PIRSR" id="PIRSR006113-2"/>
    </source>
</evidence>
<comment type="catalytic activity">
    <reaction evidence="8 9">
        <text>7,8-dihydroneopterin 3'-triphosphate + H2O = 6-carboxy-5,6,7,8-tetrahydropterin + triphosphate + acetaldehyde + 2 H(+)</text>
        <dbReference type="Rhea" id="RHEA:27966"/>
        <dbReference type="ChEBI" id="CHEBI:15343"/>
        <dbReference type="ChEBI" id="CHEBI:15377"/>
        <dbReference type="ChEBI" id="CHEBI:15378"/>
        <dbReference type="ChEBI" id="CHEBI:18036"/>
        <dbReference type="ChEBI" id="CHEBI:58462"/>
        <dbReference type="ChEBI" id="CHEBI:61032"/>
        <dbReference type="EC" id="4.1.2.50"/>
    </reaction>
</comment>
<feature type="binding site" evidence="11">
    <location>
        <position position="29"/>
    </location>
    <ligand>
        <name>Zn(2+)</name>
        <dbReference type="ChEBI" id="CHEBI:29105"/>
    </ligand>
</feature>
<dbReference type="Gene3D" id="3.30.479.10">
    <property type="entry name" value="6-pyruvoyl tetrahydropterin synthase/QueD"/>
    <property type="match status" value="1"/>
</dbReference>
<organism evidence="12 13">
    <name type="scientific">Agrobacterium tumefaciens</name>
    <dbReference type="NCBI Taxonomy" id="358"/>
    <lineage>
        <taxon>Bacteria</taxon>
        <taxon>Pseudomonadati</taxon>
        <taxon>Pseudomonadota</taxon>
        <taxon>Alphaproteobacteria</taxon>
        <taxon>Hyphomicrobiales</taxon>
        <taxon>Rhizobiaceae</taxon>
        <taxon>Rhizobium/Agrobacterium group</taxon>
        <taxon>Agrobacterium</taxon>
        <taxon>Agrobacterium tumefaciens complex</taxon>
    </lineage>
</organism>
<dbReference type="AlphaFoldDB" id="A0A546Y1W8"/>
<protein>
    <recommendedName>
        <fullName evidence="4 9">6-carboxy-5,6,7,8-tetrahydropterin synthase</fullName>
        <ecNumber evidence="9">4.-.-.-</ecNumber>
    </recommendedName>
</protein>
<dbReference type="EC" id="4.-.-.-" evidence="9"/>
<feature type="active site" description="Charge relay system" evidence="10">
    <location>
        <position position="69"/>
    </location>
</feature>
<evidence type="ECO:0000256" key="3">
    <source>
        <dbReference type="ARBA" id="ARBA00008900"/>
    </source>
</evidence>
<dbReference type="EMBL" id="SGOE01000002">
    <property type="protein sequence ID" value="TRB07002.1"/>
    <property type="molecule type" value="Genomic_DNA"/>
</dbReference>
<dbReference type="Proteomes" id="UP000317023">
    <property type="component" value="Unassembled WGS sequence"/>
</dbReference>
<dbReference type="InterPro" id="IPR038418">
    <property type="entry name" value="6-PTP_synth/QueD_sf"/>
</dbReference>
<evidence type="ECO:0000256" key="5">
    <source>
        <dbReference type="ARBA" id="ARBA00022723"/>
    </source>
</evidence>
<dbReference type="GO" id="GO:0046872">
    <property type="term" value="F:metal ion binding"/>
    <property type="evidence" value="ECO:0007669"/>
    <property type="project" value="UniProtKB-KW"/>
</dbReference>
<dbReference type="NCBIfam" id="TIGR03367">
    <property type="entry name" value="queuosine_QueD"/>
    <property type="match status" value="1"/>
</dbReference>
<proteinExistence type="inferred from homology"/>
<evidence type="ECO:0000256" key="7">
    <source>
        <dbReference type="ARBA" id="ARBA00023239"/>
    </source>
</evidence>
<dbReference type="GO" id="GO:0008616">
    <property type="term" value="P:tRNA queuosine(34) biosynthetic process"/>
    <property type="evidence" value="ECO:0007669"/>
    <property type="project" value="UniProtKB-KW"/>
</dbReference>
<evidence type="ECO:0000256" key="10">
    <source>
        <dbReference type="PIRSR" id="PIRSR006113-1"/>
    </source>
</evidence>
<dbReference type="PIRSF" id="PIRSF006113">
    <property type="entry name" value="PTP_synth"/>
    <property type="match status" value="1"/>
</dbReference>
<evidence type="ECO:0000256" key="6">
    <source>
        <dbReference type="ARBA" id="ARBA00022833"/>
    </source>
</evidence>
<evidence type="ECO:0000256" key="8">
    <source>
        <dbReference type="ARBA" id="ARBA00048807"/>
    </source>
</evidence>
<evidence type="ECO:0000256" key="9">
    <source>
        <dbReference type="PIRNR" id="PIRNR006113"/>
    </source>
</evidence>
<comment type="cofactor">
    <cofactor evidence="9 11">
        <name>Zn(2+)</name>
        <dbReference type="ChEBI" id="CHEBI:29105"/>
    </cofactor>
    <text evidence="9 11">Binds 1 zinc ion per subunit.</text>
</comment>
<dbReference type="PANTHER" id="PTHR12589">
    <property type="entry name" value="PYRUVOYL TETRAHYDROBIOPTERIN SYNTHASE"/>
    <property type="match status" value="1"/>
</dbReference>
<evidence type="ECO:0000256" key="1">
    <source>
        <dbReference type="ARBA" id="ARBA00002285"/>
    </source>
</evidence>
<accession>A0A546Y1W8</accession>